<dbReference type="Proteomes" id="UP000799537">
    <property type="component" value="Unassembled WGS sequence"/>
</dbReference>
<keyword evidence="5" id="KW-0560">Oxidoreductase</keyword>
<dbReference type="PANTHER" id="PTHR24305">
    <property type="entry name" value="CYTOCHROME P450"/>
    <property type="match status" value="1"/>
</dbReference>
<evidence type="ECO:0000256" key="2">
    <source>
        <dbReference type="ARBA" id="ARBA00022723"/>
    </source>
</evidence>
<evidence type="ECO:0000256" key="5">
    <source>
        <dbReference type="RuleBase" id="RU000461"/>
    </source>
</evidence>
<dbReference type="InterPro" id="IPR017972">
    <property type="entry name" value="Cyt_P450_CS"/>
</dbReference>
<dbReference type="GO" id="GO:0020037">
    <property type="term" value="F:heme binding"/>
    <property type="evidence" value="ECO:0007669"/>
    <property type="project" value="InterPro"/>
</dbReference>
<dbReference type="InterPro" id="IPR001128">
    <property type="entry name" value="Cyt_P450"/>
</dbReference>
<dbReference type="PRINTS" id="PR00463">
    <property type="entry name" value="EP450I"/>
</dbReference>
<evidence type="ECO:0000256" key="4">
    <source>
        <dbReference type="PIRSR" id="PIRSR602401-1"/>
    </source>
</evidence>
<keyword evidence="3 4" id="KW-0408">Iron</keyword>
<reference evidence="6" key="1">
    <citation type="journal article" date="2020" name="Stud. Mycol.">
        <title>101 Dothideomycetes genomes: a test case for predicting lifestyles and emergence of pathogens.</title>
        <authorList>
            <person name="Haridas S."/>
            <person name="Albert R."/>
            <person name="Binder M."/>
            <person name="Bloem J."/>
            <person name="Labutti K."/>
            <person name="Salamov A."/>
            <person name="Andreopoulos B."/>
            <person name="Baker S."/>
            <person name="Barry K."/>
            <person name="Bills G."/>
            <person name="Bluhm B."/>
            <person name="Cannon C."/>
            <person name="Castanera R."/>
            <person name="Culley D."/>
            <person name="Daum C."/>
            <person name="Ezra D."/>
            <person name="Gonzalez J."/>
            <person name="Henrissat B."/>
            <person name="Kuo A."/>
            <person name="Liang C."/>
            <person name="Lipzen A."/>
            <person name="Lutzoni F."/>
            <person name="Magnuson J."/>
            <person name="Mondo S."/>
            <person name="Nolan M."/>
            <person name="Ohm R."/>
            <person name="Pangilinan J."/>
            <person name="Park H.-J."/>
            <person name="Ramirez L."/>
            <person name="Alfaro M."/>
            <person name="Sun H."/>
            <person name="Tritt A."/>
            <person name="Yoshinaga Y."/>
            <person name="Zwiers L.-H."/>
            <person name="Turgeon B."/>
            <person name="Goodwin S."/>
            <person name="Spatafora J."/>
            <person name="Crous P."/>
            <person name="Grigoriev I."/>
        </authorList>
    </citation>
    <scope>NUCLEOTIDE SEQUENCE</scope>
    <source>
        <strain evidence="6">ATCC 36951</strain>
    </source>
</reference>
<evidence type="ECO:0000313" key="6">
    <source>
        <dbReference type="EMBL" id="KAF2170613.1"/>
    </source>
</evidence>
<evidence type="ECO:0000256" key="1">
    <source>
        <dbReference type="ARBA" id="ARBA00001971"/>
    </source>
</evidence>
<keyword evidence="5" id="KW-0503">Monooxygenase</keyword>
<dbReference type="PROSITE" id="PS00086">
    <property type="entry name" value="CYTOCHROME_P450"/>
    <property type="match status" value="1"/>
</dbReference>
<keyword evidence="7" id="KW-1185">Reference proteome</keyword>
<dbReference type="Gene3D" id="1.10.630.10">
    <property type="entry name" value="Cytochrome P450"/>
    <property type="match status" value="2"/>
</dbReference>
<dbReference type="EMBL" id="ML993585">
    <property type="protein sequence ID" value="KAF2170613.1"/>
    <property type="molecule type" value="Genomic_DNA"/>
</dbReference>
<dbReference type="GO" id="GO:0004497">
    <property type="term" value="F:monooxygenase activity"/>
    <property type="evidence" value="ECO:0007669"/>
    <property type="project" value="UniProtKB-KW"/>
</dbReference>
<keyword evidence="4 5" id="KW-0349">Heme</keyword>
<sequence length="471" mass="53879">MFGEILPFGLLAFCLIPVAFVCYSVIPAATSPLRNVPGPFLARFTRLWFFQSTWRGQAHWENIHLHRKYAPAGSFYAPVVRLGPNLYSISRPESVVYGISSKMPKTSFYNTFKHPDMEPGLLAHRNIRKHAEMRRKFQSMYSMSSLLRYEKYVETTQDVFQQRLGEMVKSGKTVNMHRWIQCYAFDVVGNITYNKRFGFLDEGKDIDHALSSLHAQTVYGTLAGIYSWAHPILYRILEQMPGSGAAGRTFLMKFAQRRVSEREIERAAEEKDGKRHIPADGAPRDFLDLAIDAERDPEKNMTKFDVFAVGLANILAGSDTTAISLSSVFWHLTTTPRAMQRLRAELDQAIAEGKMLGHFFPEGTEIGINSWVAHYDEDIWGSDATSFKPERWIESDAAKLKLMDSYFMPFGLGSRTCIGRHISMLEMCKVIPMVISQFDFDLVDRMERFETVDIFLVKPKDFRVVVRARSQ</sequence>
<dbReference type="GO" id="GO:0005506">
    <property type="term" value="F:iron ion binding"/>
    <property type="evidence" value="ECO:0007669"/>
    <property type="project" value="InterPro"/>
</dbReference>
<accession>A0A6A6CV68</accession>
<dbReference type="RefSeq" id="XP_033671502.1">
    <property type="nucleotide sequence ID" value="XM_033816008.1"/>
</dbReference>
<feature type="binding site" description="axial binding residue" evidence="4">
    <location>
        <position position="417"/>
    </location>
    <ligand>
        <name>heme</name>
        <dbReference type="ChEBI" id="CHEBI:30413"/>
    </ligand>
    <ligandPart>
        <name>Fe</name>
        <dbReference type="ChEBI" id="CHEBI:18248"/>
    </ligandPart>
</feature>
<dbReference type="InterPro" id="IPR050121">
    <property type="entry name" value="Cytochrome_P450_monoxygenase"/>
</dbReference>
<dbReference type="GeneID" id="54569280"/>
<protein>
    <recommendedName>
        <fullName evidence="8">Cytochrome P450</fullName>
    </recommendedName>
</protein>
<keyword evidence="2 4" id="KW-0479">Metal-binding</keyword>
<dbReference type="InterPro" id="IPR036396">
    <property type="entry name" value="Cyt_P450_sf"/>
</dbReference>
<dbReference type="PANTHER" id="PTHR24305:SF190">
    <property type="entry name" value="P450, PUTATIVE (EUROFUNG)-RELATED"/>
    <property type="match status" value="1"/>
</dbReference>
<evidence type="ECO:0000256" key="3">
    <source>
        <dbReference type="ARBA" id="ARBA00023004"/>
    </source>
</evidence>
<organism evidence="6 7">
    <name type="scientific">Zasmidium cellare ATCC 36951</name>
    <dbReference type="NCBI Taxonomy" id="1080233"/>
    <lineage>
        <taxon>Eukaryota</taxon>
        <taxon>Fungi</taxon>
        <taxon>Dikarya</taxon>
        <taxon>Ascomycota</taxon>
        <taxon>Pezizomycotina</taxon>
        <taxon>Dothideomycetes</taxon>
        <taxon>Dothideomycetidae</taxon>
        <taxon>Mycosphaerellales</taxon>
        <taxon>Mycosphaerellaceae</taxon>
        <taxon>Zasmidium</taxon>
    </lineage>
</organism>
<evidence type="ECO:0000313" key="7">
    <source>
        <dbReference type="Proteomes" id="UP000799537"/>
    </source>
</evidence>
<dbReference type="AlphaFoldDB" id="A0A6A6CV68"/>
<dbReference type="SUPFAM" id="SSF48264">
    <property type="entry name" value="Cytochrome P450"/>
    <property type="match status" value="1"/>
</dbReference>
<proteinExistence type="inferred from homology"/>
<evidence type="ECO:0008006" key="8">
    <source>
        <dbReference type="Google" id="ProtNLM"/>
    </source>
</evidence>
<gene>
    <name evidence="6" type="ORF">M409DRAFT_64291</name>
</gene>
<dbReference type="Pfam" id="PF00067">
    <property type="entry name" value="p450"/>
    <property type="match status" value="2"/>
</dbReference>
<dbReference type="GO" id="GO:0016705">
    <property type="term" value="F:oxidoreductase activity, acting on paired donors, with incorporation or reduction of molecular oxygen"/>
    <property type="evidence" value="ECO:0007669"/>
    <property type="project" value="InterPro"/>
</dbReference>
<comment type="cofactor">
    <cofactor evidence="1 4">
        <name>heme</name>
        <dbReference type="ChEBI" id="CHEBI:30413"/>
    </cofactor>
</comment>
<dbReference type="OrthoDB" id="3934656at2759"/>
<dbReference type="PRINTS" id="PR00385">
    <property type="entry name" value="P450"/>
</dbReference>
<dbReference type="CDD" id="cd11060">
    <property type="entry name" value="CYP57A1-like"/>
    <property type="match status" value="1"/>
</dbReference>
<comment type="similarity">
    <text evidence="5">Belongs to the cytochrome P450 family.</text>
</comment>
<dbReference type="InterPro" id="IPR002401">
    <property type="entry name" value="Cyt_P450_E_grp-I"/>
</dbReference>
<name>A0A6A6CV68_ZASCE</name>